<reference evidence="2 3" key="1">
    <citation type="submission" date="2018-09" db="EMBL/GenBank/DDBJ databases">
        <title>Genomic Encyclopedia of Archaeal and Bacterial Type Strains, Phase II (KMG-II): from individual species to whole genera.</title>
        <authorList>
            <person name="Goeker M."/>
        </authorList>
    </citation>
    <scope>NUCLEOTIDE SEQUENCE [LARGE SCALE GENOMIC DNA]</scope>
    <source>
        <strain evidence="2 3">DSM 17008</strain>
    </source>
</reference>
<proteinExistence type="predicted"/>
<accession>A0A419V7E3</accession>
<evidence type="ECO:0000256" key="1">
    <source>
        <dbReference type="SAM" id="Coils"/>
    </source>
</evidence>
<comment type="caution">
    <text evidence="2">The sequence shown here is derived from an EMBL/GenBank/DDBJ whole genome shotgun (WGS) entry which is preliminary data.</text>
</comment>
<dbReference type="OrthoDB" id="2087420at2"/>
<protein>
    <submittedName>
        <fullName evidence="2">Uncharacterized protein</fullName>
    </submittedName>
</protein>
<organism evidence="2 3">
    <name type="scientific">Sinobaca qinghaiensis</name>
    <dbReference type="NCBI Taxonomy" id="342944"/>
    <lineage>
        <taxon>Bacteria</taxon>
        <taxon>Bacillati</taxon>
        <taxon>Bacillota</taxon>
        <taxon>Bacilli</taxon>
        <taxon>Bacillales</taxon>
        <taxon>Sporolactobacillaceae</taxon>
        <taxon>Sinobaca</taxon>
    </lineage>
</organism>
<gene>
    <name evidence="2" type="ORF">ATL39_0216</name>
</gene>
<sequence>MKLVLWITGAALAVIGVSAYFYFTAQQEQQAQTEQEVEKIQETVGESNQDIGEVVSESHQFYNGTTGYGGLQNLEMEKQVEQAEQNIEQVNELEPDSSSLEEDLEEIKTLSENVASNREMEEVRMLHRHFHDLDIALNDYDGNTKIWGVTETLDAG</sequence>
<name>A0A419V7E3_9BACL</name>
<dbReference type="Proteomes" id="UP000285120">
    <property type="component" value="Unassembled WGS sequence"/>
</dbReference>
<keyword evidence="3" id="KW-1185">Reference proteome</keyword>
<dbReference type="EMBL" id="RAPK01000006">
    <property type="protein sequence ID" value="RKD76004.1"/>
    <property type="molecule type" value="Genomic_DNA"/>
</dbReference>
<dbReference type="RefSeq" id="WP_147419322.1">
    <property type="nucleotide sequence ID" value="NZ_RAPK01000006.1"/>
</dbReference>
<dbReference type="AlphaFoldDB" id="A0A419V7E3"/>
<evidence type="ECO:0000313" key="2">
    <source>
        <dbReference type="EMBL" id="RKD76004.1"/>
    </source>
</evidence>
<keyword evidence="1" id="KW-0175">Coiled coil</keyword>
<feature type="coiled-coil region" evidence="1">
    <location>
        <begin position="23"/>
        <end position="93"/>
    </location>
</feature>
<evidence type="ECO:0000313" key="3">
    <source>
        <dbReference type="Proteomes" id="UP000285120"/>
    </source>
</evidence>